<dbReference type="Gene3D" id="1.20.58.390">
    <property type="entry name" value="Neurotransmitter-gated ion-channel transmembrane domain"/>
    <property type="match status" value="1"/>
</dbReference>
<sequence>MWDQLEVVMTFKRLYGYYVLQAFVPSYLSVFTSWITFWIDSKALPARASLGLSSLMALIFQFGNIVKNLPRVSYIKALDVWLFGCIGFIFLSLVEVRIKIKNFLT</sequence>
<dbReference type="InterPro" id="IPR006201">
    <property type="entry name" value="Neur_channel"/>
</dbReference>
<dbReference type="GO" id="GO:0004888">
    <property type="term" value="F:transmembrane signaling receptor activity"/>
    <property type="evidence" value="ECO:0007669"/>
    <property type="project" value="InterPro"/>
</dbReference>
<dbReference type="Pfam" id="PF02932">
    <property type="entry name" value="Neur_chan_memb"/>
    <property type="match status" value="1"/>
</dbReference>
<feature type="domain" description="Neurotransmitter-gated ion-channel transmembrane" evidence="2">
    <location>
        <begin position="24"/>
        <end position="96"/>
    </location>
</feature>
<evidence type="ECO:0000259" key="2">
    <source>
        <dbReference type="Pfam" id="PF02932"/>
    </source>
</evidence>
<dbReference type="EMBL" id="UXUI01008936">
    <property type="protein sequence ID" value="VDD92718.1"/>
    <property type="molecule type" value="Genomic_DNA"/>
</dbReference>
<dbReference type="InterPro" id="IPR036719">
    <property type="entry name" value="Neuro-gated_channel_TM_sf"/>
</dbReference>
<dbReference type="InterPro" id="IPR006028">
    <property type="entry name" value="GABAA/Glycine_rcpt"/>
</dbReference>
<organism evidence="5">
    <name type="scientific">Enterobius vermicularis</name>
    <name type="common">Human pinworm</name>
    <dbReference type="NCBI Taxonomy" id="51028"/>
    <lineage>
        <taxon>Eukaryota</taxon>
        <taxon>Metazoa</taxon>
        <taxon>Ecdysozoa</taxon>
        <taxon>Nematoda</taxon>
        <taxon>Chromadorea</taxon>
        <taxon>Rhabditida</taxon>
        <taxon>Spirurina</taxon>
        <taxon>Oxyuridomorpha</taxon>
        <taxon>Oxyuroidea</taxon>
        <taxon>Oxyuridae</taxon>
        <taxon>Enterobius</taxon>
    </lineage>
</organism>
<dbReference type="OrthoDB" id="442503at2759"/>
<proteinExistence type="predicted"/>
<dbReference type="InterPro" id="IPR038050">
    <property type="entry name" value="Neuro_actylchol_rec"/>
</dbReference>
<dbReference type="AlphaFoldDB" id="A0A0N4VBR7"/>
<reference evidence="5" key="1">
    <citation type="submission" date="2017-02" db="UniProtKB">
        <authorList>
            <consortium name="WormBaseParasite"/>
        </authorList>
    </citation>
    <scope>IDENTIFICATION</scope>
</reference>
<evidence type="ECO:0000256" key="1">
    <source>
        <dbReference type="SAM" id="Phobius"/>
    </source>
</evidence>
<gene>
    <name evidence="3" type="ORF">EVEC_LOCUS7469</name>
</gene>
<reference evidence="3 4" key="2">
    <citation type="submission" date="2018-10" db="EMBL/GenBank/DDBJ databases">
        <authorList>
            <consortium name="Pathogen Informatics"/>
        </authorList>
    </citation>
    <scope>NUCLEOTIDE SEQUENCE [LARGE SCALE GENOMIC DNA]</scope>
</reference>
<keyword evidence="4" id="KW-1185">Reference proteome</keyword>
<dbReference type="InterPro" id="IPR006029">
    <property type="entry name" value="Neurotrans-gated_channel_TM"/>
</dbReference>
<dbReference type="SUPFAM" id="SSF90112">
    <property type="entry name" value="Neurotransmitter-gated ion-channel transmembrane pore"/>
    <property type="match status" value="1"/>
</dbReference>
<dbReference type="STRING" id="51028.A0A0N4VBR7"/>
<evidence type="ECO:0000313" key="3">
    <source>
        <dbReference type="EMBL" id="VDD92718.1"/>
    </source>
</evidence>
<feature type="transmembrane region" description="Helical" evidence="1">
    <location>
        <begin position="15"/>
        <end position="37"/>
    </location>
</feature>
<dbReference type="CDD" id="cd19049">
    <property type="entry name" value="LGIC_TM_anion"/>
    <property type="match status" value="1"/>
</dbReference>
<dbReference type="Proteomes" id="UP000274131">
    <property type="component" value="Unassembled WGS sequence"/>
</dbReference>
<dbReference type="WBParaSite" id="EVEC_0000798501-mRNA-1">
    <property type="protein sequence ID" value="EVEC_0000798501-mRNA-1"/>
    <property type="gene ID" value="EVEC_0000798501"/>
</dbReference>
<feature type="transmembrane region" description="Helical" evidence="1">
    <location>
        <begin position="44"/>
        <end position="62"/>
    </location>
</feature>
<keyword evidence="1" id="KW-0812">Transmembrane</keyword>
<name>A0A0N4VBR7_ENTVE</name>
<accession>A0A0N4VBR7</accession>
<evidence type="ECO:0000313" key="5">
    <source>
        <dbReference type="WBParaSite" id="EVEC_0000798501-mRNA-1"/>
    </source>
</evidence>
<dbReference type="GO" id="GO:0016020">
    <property type="term" value="C:membrane"/>
    <property type="evidence" value="ECO:0007669"/>
    <property type="project" value="InterPro"/>
</dbReference>
<dbReference type="PANTHER" id="PTHR18945">
    <property type="entry name" value="NEUROTRANSMITTER GATED ION CHANNEL"/>
    <property type="match status" value="1"/>
</dbReference>
<dbReference type="PRINTS" id="PR00253">
    <property type="entry name" value="GABAARECEPTR"/>
</dbReference>
<dbReference type="GO" id="GO:0005230">
    <property type="term" value="F:extracellular ligand-gated monoatomic ion channel activity"/>
    <property type="evidence" value="ECO:0007669"/>
    <property type="project" value="UniProtKB-ARBA"/>
</dbReference>
<keyword evidence="1" id="KW-1133">Transmembrane helix</keyword>
<protein>
    <submittedName>
        <fullName evidence="5">Neur_chan_memb domain-containing protein</fullName>
    </submittedName>
</protein>
<evidence type="ECO:0000313" key="4">
    <source>
        <dbReference type="Proteomes" id="UP000274131"/>
    </source>
</evidence>
<feature type="transmembrane region" description="Helical" evidence="1">
    <location>
        <begin position="74"/>
        <end position="94"/>
    </location>
</feature>
<keyword evidence="1" id="KW-0472">Membrane</keyword>